<dbReference type="InterPro" id="IPR000536">
    <property type="entry name" value="Nucl_hrmn_rcpt_lig-bd"/>
</dbReference>
<dbReference type="SMART" id="SM00430">
    <property type="entry name" value="HOLI"/>
    <property type="match status" value="1"/>
</dbReference>
<proteinExistence type="predicted"/>
<name>A0A8R1UKM4_PRIPA</name>
<dbReference type="GO" id="GO:0005634">
    <property type="term" value="C:nucleus"/>
    <property type="evidence" value="ECO:0000318"/>
    <property type="project" value="GO_Central"/>
</dbReference>
<dbReference type="SUPFAM" id="SSF48508">
    <property type="entry name" value="Nuclear receptor ligand-binding domain"/>
    <property type="match status" value="1"/>
</dbReference>
<keyword evidence="6" id="KW-1185">Reference proteome</keyword>
<dbReference type="InterPro" id="IPR035500">
    <property type="entry name" value="NHR-like_dom_sf"/>
</dbReference>
<dbReference type="Pfam" id="PF00104">
    <property type="entry name" value="Hormone_recep"/>
    <property type="match status" value="1"/>
</dbReference>
<dbReference type="PROSITE" id="PS51843">
    <property type="entry name" value="NR_LBD"/>
    <property type="match status" value="1"/>
</dbReference>
<dbReference type="Proteomes" id="UP000005239">
    <property type="component" value="Unassembled WGS sequence"/>
</dbReference>
<evidence type="ECO:0000259" key="4">
    <source>
        <dbReference type="PROSITE" id="PS51843"/>
    </source>
</evidence>
<evidence type="ECO:0000313" key="5">
    <source>
        <dbReference type="EnsemblMetazoa" id="PPA30864.1"/>
    </source>
</evidence>
<dbReference type="AlphaFoldDB" id="A0A8R1UKM4"/>
<protein>
    <recommendedName>
        <fullName evidence="4">NR LBD domain-containing protein</fullName>
    </recommendedName>
</protein>
<dbReference type="PANTHER" id="PTHR46011">
    <property type="entry name" value="NUCLEAR HORMONE RECEPTOR FAMILY MEMBER NHR-86-RELATED"/>
    <property type="match status" value="1"/>
</dbReference>
<keyword evidence="1" id="KW-0805">Transcription regulation</keyword>
<reference evidence="6" key="1">
    <citation type="journal article" date="2008" name="Nat. Genet.">
        <title>The Pristionchus pacificus genome provides a unique perspective on nematode lifestyle and parasitism.</title>
        <authorList>
            <person name="Dieterich C."/>
            <person name="Clifton S.W."/>
            <person name="Schuster L.N."/>
            <person name="Chinwalla A."/>
            <person name="Delehaunty K."/>
            <person name="Dinkelacker I."/>
            <person name="Fulton L."/>
            <person name="Fulton R."/>
            <person name="Godfrey J."/>
            <person name="Minx P."/>
            <person name="Mitreva M."/>
            <person name="Roeseler W."/>
            <person name="Tian H."/>
            <person name="Witte H."/>
            <person name="Yang S.P."/>
            <person name="Wilson R.K."/>
            <person name="Sommer R.J."/>
        </authorList>
    </citation>
    <scope>NUCLEOTIDE SEQUENCE [LARGE SCALE GENOMIC DNA]</scope>
    <source>
        <strain evidence="6">PS312</strain>
    </source>
</reference>
<dbReference type="GO" id="GO:0003700">
    <property type="term" value="F:DNA-binding transcription factor activity"/>
    <property type="evidence" value="ECO:0000318"/>
    <property type="project" value="GO_Central"/>
</dbReference>
<accession>A0A8R1UKM4</accession>
<dbReference type="EnsemblMetazoa" id="PPA30864.1">
    <property type="protein sequence ID" value="PPA30864.1"/>
    <property type="gene ID" value="WBGene00203730"/>
</dbReference>
<organism evidence="5 6">
    <name type="scientific">Pristionchus pacificus</name>
    <name type="common">Parasitic nematode worm</name>
    <dbReference type="NCBI Taxonomy" id="54126"/>
    <lineage>
        <taxon>Eukaryota</taxon>
        <taxon>Metazoa</taxon>
        <taxon>Ecdysozoa</taxon>
        <taxon>Nematoda</taxon>
        <taxon>Chromadorea</taxon>
        <taxon>Rhabditida</taxon>
        <taxon>Rhabditina</taxon>
        <taxon>Diplogasteromorpha</taxon>
        <taxon>Diplogasteroidea</taxon>
        <taxon>Neodiplogasteridae</taxon>
        <taxon>Pristionchus</taxon>
    </lineage>
</organism>
<keyword evidence="3" id="KW-0675">Receptor</keyword>
<keyword evidence="2" id="KW-0804">Transcription</keyword>
<dbReference type="Gene3D" id="1.10.565.10">
    <property type="entry name" value="Retinoid X Receptor"/>
    <property type="match status" value="1"/>
</dbReference>
<sequence>MKYRHPSKKRSRKKARAAIASTIPAIALPSTIAVKYSLICRMGHEYKQVSQSVQSLERRLVLEKAYIFEYDLKPFEHPNEDFYIGNFASFYGIFRLALKESMQLLENVIEDYNSLPTSSRIILFRNFFSRFCMVECVYLTAKYFKNRNIFMASLITVADLDEMEPWVDDVNDVEDKSSFLEMFHSMFPHTSALFWYSFIRHQLFTLISLYFRSVKTYTNEFIDLLFPLINMDEMTEMEFHALAVLCFCDNESSRQLPVEVTTILDKTRMQVFDELQVYYRNELNMHDFSQRLGNLMTIAHGTAEAGNLMHKEMRLYSTVFDFCSDDRLLVEFFKD</sequence>
<gene>
    <name evidence="5" type="primary">WBGene00203730</name>
</gene>
<evidence type="ECO:0000256" key="1">
    <source>
        <dbReference type="ARBA" id="ARBA00023015"/>
    </source>
</evidence>
<evidence type="ECO:0000256" key="3">
    <source>
        <dbReference type="ARBA" id="ARBA00023170"/>
    </source>
</evidence>
<reference evidence="5" key="2">
    <citation type="submission" date="2022-06" db="UniProtKB">
        <authorList>
            <consortium name="EnsemblMetazoa"/>
        </authorList>
    </citation>
    <scope>IDENTIFICATION</scope>
    <source>
        <strain evidence="5">PS312</strain>
    </source>
</reference>
<dbReference type="PANTHER" id="PTHR46011:SF6">
    <property type="entry name" value="HIGH ZINC ACTIVATED NUCLEAR RECEPTOR PROTEIN"/>
    <property type="match status" value="1"/>
</dbReference>
<evidence type="ECO:0000313" key="6">
    <source>
        <dbReference type="Proteomes" id="UP000005239"/>
    </source>
</evidence>
<feature type="domain" description="NR LBD" evidence="4">
    <location>
        <begin position="45"/>
        <end position="335"/>
    </location>
</feature>
<evidence type="ECO:0000256" key="2">
    <source>
        <dbReference type="ARBA" id="ARBA00023163"/>
    </source>
</evidence>